<keyword evidence="1" id="KW-0472">Membrane</keyword>
<feature type="transmembrane region" description="Helical" evidence="1">
    <location>
        <begin position="37"/>
        <end position="57"/>
    </location>
</feature>
<dbReference type="OrthoDB" id="674929at2"/>
<evidence type="ECO:0000313" key="2">
    <source>
        <dbReference type="EMBL" id="PUZ26279.1"/>
    </source>
</evidence>
<feature type="transmembrane region" description="Helical" evidence="1">
    <location>
        <begin position="94"/>
        <end position="113"/>
    </location>
</feature>
<evidence type="ECO:0000313" key="3">
    <source>
        <dbReference type="Proteomes" id="UP000244450"/>
    </source>
</evidence>
<name>A0A2T7BJ12_9BACT</name>
<accession>A0A2T7BJ12</accession>
<keyword evidence="3" id="KW-1185">Reference proteome</keyword>
<reference evidence="2 3" key="1">
    <citation type="submission" date="2018-04" db="EMBL/GenBank/DDBJ databases">
        <title>Chitinophaga fuyangensis sp. nov., isolated from soil in a chemical factory.</title>
        <authorList>
            <person name="Chen K."/>
        </authorList>
    </citation>
    <scope>NUCLEOTIDE SEQUENCE [LARGE SCALE GENOMIC DNA]</scope>
    <source>
        <strain evidence="2 3">LY-1</strain>
    </source>
</reference>
<evidence type="ECO:0000256" key="1">
    <source>
        <dbReference type="SAM" id="Phobius"/>
    </source>
</evidence>
<dbReference type="RefSeq" id="WP_108688117.1">
    <property type="nucleotide sequence ID" value="NZ_QCYK01000002.1"/>
</dbReference>
<keyword evidence="1" id="KW-1133">Transmembrane helix</keyword>
<comment type="caution">
    <text evidence="2">The sequence shown here is derived from an EMBL/GenBank/DDBJ whole genome shotgun (WGS) entry which is preliminary data.</text>
</comment>
<feature type="transmembrane region" description="Helical" evidence="1">
    <location>
        <begin position="134"/>
        <end position="154"/>
    </location>
</feature>
<proteinExistence type="predicted"/>
<dbReference type="Proteomes" id="UP000244450">
    <property type="component" value="Unassembled WGS sequence"/>
</dbReference>
<dbReference type="AlphaFoldDB" id="A0A2T7BJ12"/>
<protein>
    <submittedName>
        <fullName evidence="2">Uncharacterized protein</fullName>
    </submittedName>
</protein>
<organism evidence="2 3">
    <name type="scientific">Chitinophaga parva</name>
    <dbReference type="NCBI Taxonomy" id="2169414"/>
    <lineage>
        <taxon>Bacteria</taxon>
        <taxon>Pseudomonadati</taxon>
        <taxon>Bacteroidota</taxon>
        <taxon>Chitinophagia</taxon>
        <taxon>Chitinophagales</taxon>
        <taxon>Chitinophagaceae</taxon>
        <taxon>Chitinophaga</taxon>
    </lineage>
</organism>
<keyword evidence="1" id="KW-0812">Transmembrane</keyword>
<gene>
    <name evidence="2" type="ORF">DCC81_18830</name>
</gene>
<sequence>MYKTFALAIAIILHVTFLLAVLKLLVRKLPGLGMGELSRAGGTWFAALLAAGILNSLKGIDTLSNAFGNIYAAGGSNLPMAVLKTFCSCTGVSLLWFLFVQLLSAELCAIFVGRRKNLHELAADNYPYFIIKGALLLAVTLCLWPVLESILLLLTQDTQLPFYH</sequence>
<feature type="transmembrane region" description="Helical" evidence="1">
    <location>
        <begin position="6"/>
        <end position="25"/>
    </location>
</feature>
<dbReference type="EMBL" id="QCYK01000002">
    <property type="protein sequence ID" value="PUZ26279.1"/>
    <property type="molecule type" value="Genomic_DNA"/>
</dbReference>